<dbReference type="PANTHER" id="PTHR42709:SF6">
    <property type="entry name" value="UNDECAPRENYL PHOSPHATE TRANSPORTER A"/>
    <property type="match status" value="1"/>
</dbReference>
<keyword evidence="10" id="KW-1185">Reference proteome</keyword>
<evidence type="ECO:0000256" key="3">
    <source>
        <dbReference type="ARBA" id="ARBA00022475"/>
    </source>
</evidence>
<evidence type="ECO:0000313" key="10">
    <source>
        <dbReference type="Proteomes" id="UP000014923"/>
    </source>
</evidence>
<dbReference type="AlphaFoldDB" id="R7RQM1"/>
<organism evidence="9 10">
    <name type="scientific">Thermobrachium celere DSM 8682</name>
    <dbReference type="NCBI Taxonomy" id="941824"/>
    <lineage>
        <taxon>Bacteria</taxon>
        <taxon>Bacillati</taxon>
        <taxon>Bacillota</taxon>
        <taxon>Clostridia</taxon>
        <taxon>Eubacteriales</taxon>
        <taxon>Clostridiaceae</taxon>
        <taxon>Thermobrachium</taxon>
    </lineage>
</organism>
<feature type="domain" description="VTT" evidence="8">
    <location>
        <begin position="38"/>
        <end position="163"/>
    </location>
</feature>
<name>R7RQM1_9CLOT</name>
<feature type="transmembrane region" description="Helical" evidence="7">
    <location>
        <begin position="179"/>
        <end position="197"/>
    </location>
</feature>
<evidence type="ECO:0000256" key="6">
    <source>
        <dbReference type="ARBA" id="ARBA00023136"/>
    </source>
</evidence>
<accession>R7RQM1</accession>
<evidence type="ECO:0000256" key="7">
    <source>
        <dbReference type="SAM" id="Phobius"/>
    </source>
</evidence>
<keyword evidence="4 7" id="KW-0812">Transmembrane</keyword>
<keyword evidence="6 7" id="KW-0472">Membrane</keyword>
<dbReference type="eggNOG" id="COG0586">
    <property type="taxonomic scope" value="Bacteria"/>
</dbReference>
<dbReference type="PANTHER" id="PTHR42709">
    <property type="entry name" value="ALKALINE PHOSPHATASE LIKE PROTEIN"/>
    <property type="match status" value="1"/>
</dbReference>
<evidence type="ECO:0000259" key="8">
    <source>
        <dbReference type="Pfam" id="PF09335"/>
    </source>
</evidence>
<evidence type="ECO:0000256" key="5">
    <source>
        <dbReference type="ARBA" id="ARBA00022989"/>
    </source>
</evidence>
<sequence length="206" mass="24206">MERQILIFIKSIADKNYFATYIFFFFNSCLQILFPPYPGDTITIFQGYLTYRMGFNKYFMLLSTLLGSFLSSMFLYYFSYKKSDYVLNNKYLIRLFNIDKIHKLENLFRKYGVFFILINKFIPGLGSLTFIAAGIFKLQFIPALLSILIANILHNTMLFTAGAITGDNMDIIKASIKEYYRLIVVMISILFSIYWVLQKKLRKNRA</sequence>
<keyword evidence="5 7" id="KW-1133">Transmembrane helix</keyword>
<keyword evidence="3" id="KW-1003">Cell membrane</keyword>
<gene>
    <name evidence="9" type="ORF">TCEL_01492</name>
</gene>
<dbReference type="GO" id="GO:0005886">
    <property type="term" value="C:plasma membrane"/>
    <property type="evidence" value="ECO:0007669"/>
    <property type="project" value="UniProtKB-SubCell"/>
</dbReference>
<dbReference type="EMBL" id="CAVN010000088">
    <property type="protein sequence ID" value="CDF57578.1"/>
    <property type="molecule type" value="Genomic_DNA"/>
</dbReference>
<evidence type="ECO:0000313" key="9">
    <source>
        <dbReference type="EMBL" id="CDF57578.1"/>
    </source>
</evidence>
<evidence type="ECO:0000256" key="1">
    <source>
        <dbReference type="ARBA" id="ARBA00004651"/>
    </source>
</evidence>
<comment type="caution">
    <text evidence="9">The sequence shown here is derived from an EMBL/GenBank/DDBJ whole genome shotgun (WGS) entry which is preliminary data.</text>
</comment>
<feature type="transmembrane region" description="Helical" evidence="7">
    <location>
        <begin position="113"/>
        <end position="136"/>
    </location>
</feature>
<comment type="similarity">
    <text evidence="2">Belongs to the DedA family.</text>
</comment>
<dbReference type="OrthoDB" id="9813426at2"/>
<dbReference type="Pfam" id="PF09335">
    <property type="entry name" value="VTT_dom"/>
    <property type="match status" value="1"/>
</dbReference>
<evidence type="ECO:0000256" key="4">
    <source>
        <dbReference type="ARBA" id="ARBA00022692"/>
    </source>
</evidence>
<comment type="subcellular location">
    <subcellularLocation>
        <location evidence="1">Cell membrane</location>
        <topology evidence="1">Multi-pass membrane protein</topology>
    </subcellularLocation>
</comment>
<feature type="transmembrane region" description="Helical" evidence="7">
    <location>
        <begin position="143"/>
        <end position="164"/>
    </location>
</feature>
<dbReference type="Proteomes" id="UP000014923">
    <property type="component" value="Unassembled WGS sequence"/>
</dbReference>
<evidence type="ECO:0000256" key="2">
    <source>
        <dbReference type="ARBA" id="ARBA00010792"/>
    </source>
</evidence>
<dbReference type="HOGENOM" id="CLU_044208_1_1_9"/>
<dbReference type="InterPro" id="IPR032816">
    <property type="entry name" value="VTT_dom"/>
</dbReference>
<feature type="transmembrane region" description="Helical" evidence="7">
    <location>
        <begin position="58"/>
        <end position="78"/>
    </location>
</feature>
<feature type="transmembrane region" description="Helical" evidence="7">
    <location>
        <begin position="18"/>
        <end position="37"/>
    </location>
</feature>
<dbReference type="RefSeq" id="WP_018660858.1">
    <property type="nucleotide sequence ID" value="NZ_HF952018.1"/>
</dbReference>
<proteinExistence type="inferred from homology"/>
<protein>
    <recommendedName>
        <fullName evidence="8">VTT domain-containing protein</fullName>
    </recommendedName>
</protein>
<dbReference type="InterPro" id="IPR051311">
    <property type="entry name" value="DedA_domain"/>
</dbReference>
<reference evidence="9" key="1">
    <citation type="submission" date="2013-03" db="EMBL/GenBank/DDBJ databases">
        <title>Draft genome sequence of the hydrogen-ethanol-producing anaerobic alkalithermophilic Caloramator celere.</title>
        <authorList>
            <person name="Ciranna A."/>
            <person name="Larjo A."/>
            <person name="Kivisto A."/>
            <person name="Santala V."/>
            <person name="Roos C."/>
            <person name="Karp M."/>
        </authorList>
    </citation>
    <scope>NUCLEOTIDE SEQUENCE [LARGE SCALE GENOMIC DNA]</scope>
    <source>
        <strain evidence="9">DSM 8682</strain>
    </source>
</reference>